<name>A0A160PK33_9HYPH</name>
<dbReference type="FunFam" id="1.20.1260.100:FF:000001">
    <property type="entry name" value="translocator protein 2"/>
    <property type="match status" value="1"/>
</dbReference>
<keyword evidence="3 6" id="KW-0812">Transmembrane</keyword>
<feature type="transmembrane region" description="Helical" evidence="6">
    <location>
        <begin position="12"/>
        <end position="33"/>
    </location>
</feature>
<dbReference type="EMBL" id="AP014809">
    <property type="protein sequence ID" value="BAU93949.1"/>
    <property type="molecule type" value="Genomic_DNA"/>
</dbReference>
<proteinExistence type="inferred from homology"/>
<dbReference type="Pfam" id="PF03073">
    <property type="entry name" value="TspO_MBR"/>
    <property type="match status" value="1"/>
</dbReference>
<reference evidence="7 8" key="1">
    <citation type="journal article" date="2016" name="Genome Announc.">
        <title>Complete Genome Sequence of Methylobacterium populi P-1M, Isolated from Pink-Pigmented Household Biofilm.</title>
        <authorList>
            <person name="Morohoshi T."/>
            <person name="Ikeda T."/>
        </authorList>
    </citation>
    <scope>NUCLEOTIDE SEQUENCE [LARGE SCALE GENOMIC DNA]</scope>
    <source>
        <strain evidence="7 8">P-1M</strain>
    </source>
</reference>
<dbReference type="PANTHER" id="PTHR10057">
    <property type="entry name" value="PERIPHERAL-TYPE BENZODIAZEPINE RECEPTOR"/>
    <property type="match status" value="1"/>
</dbReference>
<dbReference type="PANTHER" id="PTHR10057:SF0">
    <property type="entry name" value="TRANSLOCATOR PROTEIN"/>
    <property type="match status" value="1"/>
</dbReference>
<evidence type="ECO:0000256" key="5">
    <source>
        <dbReference type="ARBA" id="ARBA00023136"/>
    </source>
</evidence>
<evidence type="ECO:0000256" key="3">
    <source>
        <dbReference type="ARBA" id="ARBA00022692"/>
    </source>
</evidence>
<dbReference type="CDD" id="cd15904">
    <property type="entry name" value="TSPO_MBR"/>
    <property type="match status" value="1"/>
</dbReference>
<feature type="transmembrane region" description="Helical" evidence="6">
    <location>
        <begin position="117"/>
        <end position="139"/>
    </location>
</feature>
<dbReference type="AlphaFoldDB" id="A0A160PK33"/>
<comment type="subcellular location">
    <subcellularLocation>
        <location evidence="1">Membrane</location>
        <topology evidence="1">Multi-pass membrane protein</topology>
    </subcellularLocation>
</comment>
<dbReference type="Gene3D" id="1.20.1260.100">
    <property type="entry name" value="TspO/MBR protein"/>
    <property type="match status" value="1"/>
</dbReference>
<sequence length="173" mass="18419">MGLAVTGLLAGGWGPPAVAGLVALAVAVAGGIATRTDAWYRRLRVPGWKPPDWAFGPVWAVIFALTTASAVIAWNVTPDPAARTRLIFVLAVNGALNIAWSVIFFRLRRPDWAFAEVLVLWLSILAVMFVVGGASTTAALLNLPYLVWVSVAACLNLTIVRLNPPFGPRFGTV</sequence>
<organism evidence="7 8">
    <name type="scientific">Methylorubrum populi</name>
    <dbReference type="NCBI Taxonomy" id="223967"/>
    <lineage>
        <taxon>Bacteria</taxon>
        <taxon>Pseudomonadati</taxon>
        <taxon>Pseudomonadota</taxon>
        <taxon>Alphaproteobacteria</taxon>
        <taxon>Hyphomicrobiales</taxon>
        <taxon>Methylobacteriaceae</taxon>
        <taxon>Methylorubrum</taxon>
    </lineage>
</organism>
<dbReference type="Proteomes" id="UP000218288">
    <property type="component" value="Chromosome"/>
</dbReference>
<dbReference type="GO" id="GO:0016020">
    <property type="term" value="C:membrane"/>
    <property type="evidence" value="ECO:0007669"/>
    <property type="project" value="UniProtKB-SubCell"/>
</dbReference>
<dbReference type="InterPro" id="IPR038330">
    <property type="entry name" value="TspO/MBR-related_sf"/>
</dbReference>
<evidence type="ECO:0000256" key="4">
    <source>
        <dbReference type="ARBA" id="ARBA00022989"/>
    </source>
</evidence>
<dbReference type="GO" id="GO:0033013">
    <property type="term" value="P:tetrapyrrole metabolic process"/>
    <property type="evidence" value="ECO:0007669"/>
    <property type="project" value="UniProtKB-ARBA"/>
</dbReference>
<gene>
    <name evidence="7" type="ORF">MPPM_5344</name>
</gene>
<feature type="transmembrane region" description="Helical" evidence="6">
    <location>
        <begin position="145"/>
        <end position="162"/>
    </location>
</feature>
<evidence type="ECO:0000256" key="2">
    <source>
        <dbReference type="ARBA" id="ARBA00007524"/>
    </source>
</evidence>
<evidence type="ECO:0000313" key="8">
    <source>
        <dbReference type="Proteomes" id="UP000218288"/>
    </source>
</evidence>
<dbReference type="PIRSF" id="PIRSF005859">
    <property type="entry name" value="PBR"/>
    <property type="match status" value="1"/>
</dbReference>
<accession>A0A160PK33</accession>
<keyword evidence="4 6" id="KW-1133">Transmembrane helix</keyword>
<keyword evidence="5 6" id="KW-0472">Membrane</keyword>
<feature type="transmembrane region" description="Helical" evidence="6">
    <location>
        <begin position="86"/>
        <end position="105"/>
    </location>
</feature>
<feature type="transmembrane region" description="Helical" evidence="6">
    <location>
        <begin position="53"/>
        <end position="74"/>
    </location>
</feature>
<evidence type="ECO:0000256" key="1">
    <source>
        <dbReference type="ARBA" id="ARBA00004141"/>
    </source>
</evidence>
<evidence type="ECO:0000256" key="6">
    <source>
        <dbReference type="SAM" id="Phobius"/>
    </source>
</evidence>
<protein>
    <submittedName>
        <fullName evidence="7">TspO/MBR family protein</fullName>
    </submittedName>
</protein>
<dbReference type="InterPro" id="IPR004307">
    <property type="entry name" value="TspO_MBR"/>
</dbReference>
<evidence type="ECO:0000313" key="7">
    <source>
        <dbReference type="EMBL" id="BAU93949.1"/>
    </source>
</evidence>
<comment type="similarity">
    <text evidence="2">Belongs to the TspO/BZRP family.</text>
</comment>